<dbReference type="PROSITE" id="PS50011">
    <property type="entry name" value="PROTEIN_KINASE_DOM"/>
    <property type="match status" value="1"/>
</dbReference>
<feature type="domain" description="Protein kinase" evidence="1">
    <location>
        <begin position="662"/>
        <end position="724"/>
    </location>
</feature>
<gene>
    <name evidence="2" type="ORF">GLOIN_2v275216</name>
</gene>
<dbReference type="Gene3D" id="1.10.510.10">
    <property type="entry name" value="Transferase(Phosphotransferase) domain 1"/>
    <property type="match status" value="1"/>
</dbReference>
<reference evidence="2 3" key="2">
    <citation type="journal article" date="2018" name="New Phytol.">
        <title>High intraspecific genome diversity in the model arbuscular mycorrhizal symbiont Rhizophagus irregularis.</title>
        <authorList>
            <person name="Chen E.C.H."/>
            <person name="Morin E."/>
            <person name="Beaudet D."/>
            <person name="Noel J."/>
            <person name="Yildirir G."/>
            <person name="Ndikumana S."/>
            <person name="Charron P."/>
            <person name="St-Onge C."/>
            <person name="Giorgi J."/>
            <person name="Kruger M."/>
            <person name="Marton T."/>
            <person name="Ropars J."/>
            <person name="Grigoriev I.V."/>
            <person name="Hainaut M."/>
            <person name="Henrissat B."/>
            <person name="Roux C."/>
            <person name="Martin F."/>
            <person name="Corradi N."/>
        </authorList>
    </citation>
    <scope>NUCLEOTIDE SEQUENCE [LARGE SCALE GENOMIC DNA]</scope>
    <source>
        <strain evidence="2 3">DAOM 197198</strain>
    </source>
</reference>
<comment type="caution">
    <text evidence="2">The sequence shown here is derived from an EMBL/GenBank/DDBJ whole genome shotgun (WGS) entry which is preliminary data.</text>
</comment>
<reference evidence="2 3" key="1">
    <citation type="journal article" date="2013" name="Proc. Natl. Acad. Sci. U.S.A.">
        <title>Genome of an arbuscular mycorrhizal fungus provides insight into the oldest plant symbiosis.</title>
        <authorList>
            <person name="Tisserant E."/>
            <person name="Malbreil M."/>
            <person name="Kuo A."/>
            <person name="Kohler A."/>
            <person name="Symeonidi A."/>
            <person name="Balestrini R."/>
            <person name="Charron P."/>
            <person name="Duensing N."/>
            <person name="Frei Dit Frey N."/>
            <person name="Gianinazzi-Pearson V."/>
            <person name="Gilbert L.B."/>
            <person name="Handa Y."/>
            <person name="Herr J.R."/>
            <person name="Hijri M."/>
            <person name="Koul R."/>
            <person name="Kawaguchi M."/>
            <person name="Krajinski F."/>
            <person name="Lammers P.J."/>
            <person name="Masclaux F.G."/>
            <person name="Murat C."/>
            <person name="Morin E."/>
            <person name="Ndikumana S."/>
            <person name="Pagni M."/>
            <person name="Petitpierre D."/>
            <person name="Requena N."/>
            <person name="Rosikiewicz P."/>
            <person name="Riley R."/>
            <person name="Saito K."/>
            <person name="San Clemente H."/>
            <person name="Shapiro H."/>
            <person name="van Tuinen D."/>
            <person name="Becard G."/>
            <person name="Bonfante P."/>
            <person name="Paszkowski U."/>
            <person name="Shachar-Hill Y.Y."/>
            <person name="Tuskan G.A."/>
            <person name="Young P.W."/>
            <person name="Sanders I.R."/>
            <person name="Henrissat B."/>
            <person name="Rensing S.A."/>
            <person name="Grigoriev I.V."/>
            <person name="Corradi N."/>
            <person name="Roux C."/>
            <person name="Martin F."/>
        </authorList>
    </citation>
    <scope>NUCLEOTIDE SEQUENCE [LARGE SCALE GENOMIC DNA]</scope>
    <source>
        <strain evidence="2 3">DAOM 197198</strain>
    </source>
</reference>
<dbReference type="VEuPathDB" id="FungiDB:RhiirFUN_025203"/>
<dbReference type="InterPro" id="IPR011009">
    <property type="entry name" value="Kinase-like_dom_sf"/>
</dbReference>
<proteinExistence type="predicted"/>
<evidence type="ECO:0000313" key="3">
    <source>
        <dbReference type="Proteomes" id="UP000018888"/>
    </source>
</evidence>
<dbReference type="Proteomes" id="UP000018888">
    <property type="component" value="Unassembled WGS sequence"/>
</dbReference>
<protein>
    <recommendedName>
        <fullName evidence="1">Protein kinase domain-containing protein</fullName>
    </recommendedName>
</protein>
<dbReference type="GO" id="GO:0005524">
    <property type="term" value="F:ATP binding"/>
    <property type="evidence" value="ECO:0007669"/>
    <property type="project" value="InterPro"/>
</dbReference>
<dbReference type="AlphaFoldDB" id="A0A2P4PQQ7"/>
<evidence type="ECO:0000259" key="1">
    <source>
        <dbReference type="PROSITE" id="PS50011"/>
    </source>
</evidence>
<dbReference type="GO" id="GO:0004672">
    <property type="term" value="F:protein kinase activity"/>
    <property type="evidence" value="ECO:0007669"/>
    <property type="project" value="InterPro"/>
</dbReference>
<name>A0A2P4PQQ7_RHIID</name>
<organism evidence="2 3">
    <name type="scientific">Rhizophagus irregularis (strain DAOM 181602 / DAOM 197198 / MUCL 43194)</name>
    <name type="common">Arbuscular mycorrhizal fungus</name>
    <name type="synonym">Glomus intraradices</name>
    <dbReference type="NCBI Taxonomy" id="747089"/>
    <lineage>
        <taxon>Eukaryota</taxon>
        <taxon>Fungi</taxon>
        <taxon>Fungi incertae sedis</taxon>
        <taxon>Mucoromycota</taxon>
        <taxon>Glomeromycotina</taxon>
        <taxon>Glomeromycetes</taxon>
        <taxon>Glomerales</taxon>
        <taxon>Glomeraceae</taxon>
        <taxon>Rhizophagus</taxon>
    </lineage>
</organism>
<accession>A0A2P4PQQ7</accession>
<sequence>MEIIGSGDLTAGKKIIAENFANWTSGNEIIDNFIQEKQLNYDASYTKYGDIKAVFEWIPYNELIGIKELGKSCFATAIWKEGPLFHCERENEWMKKSYEFVTLKFLYDLQNITDEFINKVKSKSGVIFGISQNPDTEVYLLVICDKYFDHYCKCGNVYDQSYYKWCKECRINQLKNNFTNWTSGNIIFDHFIQKMQLKISKYYDTVFEWIPYNEIIIIEELEHYTSAIWKKGPLYYTDDKKLVRKSYEKVYLKYLYNSQEITDEFSNEVESYLKSGVIFGISQNPDTKVHILVFYNEYLICYCEKCGNKYENRIYKWCKQCEINQLKNNFTNWTNRNEKVDNFIQKMQLNINDYHDKIFEWISYNKFIIIKELENYSLAIWEKDNTNDQKSVGKSREKVYLKYLYNSQEITADFSNEVESYLENKVIFGISQNPDTEVYLLVFNVEYFDRYCEKCGNEYDDIKYKWCEQCQMNYLKNNFTDWTSGNEKVDNFIQKMQLKVNVYQGGIFEWISYNEFIEIKEIENNVLATAIWKDGPLYYSSIRMSYNREINIKVILKYLCNSQNVSHLSLSEVIYSVKENYGITQNPNTKDYMLVCKIEYYCEICGKKYNNQFERNNKSCISCQTNHENKKIHDLIQEIKLNIDHNSGDFDIMFEWIPYDQFNDIKEIGKGGFSTVYSAIWKDGVLFYDCNPFKTGWKRQSNTKVALKCLNNSQNFLDEFVNEV</sequence>
<dbReference type="EMBL" id="AUPC02000166">
    <property type="protein sequence ID" value="POG67725.1"/>
    <property type="molecule type" value="Genomic_DNA"/>
</dbReference>
<keyword evidence="3" id="KW-1185">Reference proteome</keyword>
<dbReference type="SUPFAM" id="SSF56112">
    <property type="entry name" value="Protein kinase-like (PK-like)"/>
    <property type="match status" value="1"/>
</dbReference>
<evidence type="ECO:0000313" key="2">
    <source>
        <dbReference type="EMBL" id="POG67725.1"/>
    </source>
</evidence>
<dbReference type="InterPro" id="IPR000719">
    <property type="entry name" value="Prot_kinase_dom"/>
</dbReference>